<reference evidence="2" key="1">
    <citation type="submission" date="2014-09" db="EMBL/GenBank/DDBJ databases">
        <authorList>
            <person name="Magalhaes I.L.F."/>
            <person name="Oliveira U."/>
            <person name="Santos F.R."/>
            <person name="Vidigal T.H.D.A."/>
            <person name="Brescovit A.D."/>
            <person name="Santos A.J."/>
        </authorList>
    </citation>
    <scope>NUCLEOTIDE SEQUENCE</scope>
    <source>
        <tissue evidence="2">Shoot tissue taken approximately 20 cm above the soil surface</tissue>
    </source>
</reference>
<protein>
    <submittedName>
        <fullName evidence="2">Uncharacterized protein</fullName>
    </submittedName>
</protein>
<feature type="region of interest" description="Disordered" evidence="1">
    <location>
        <begin position="97"/>
        <end position="127"/>
    </location>
</feature>
<feature type="compositionally biased region" description="Low complexity" evidence="1">
    <location>
        <begin position="25"/>
        <end position="40"/>
    </location>
</feature>
<evidence type="ECO:0000256" key="1">
    <source>
        <dbReference type="SAM" id="MobiDB-lite"/>
    </source>
</evidence>
<dbReference type="AlphaFoldDB" id="A0A0A9D5J5"/>
<accession>A0A0A9D5J5</accession>
<feature type="region of interest" description="Disordered" evidence="1">
    <location>
        <begin position="25"/>
        <end position="48"/>
    </location>
</feature>
<name>A0A0A9D5J5_ARUDO</name>
<proteinExistence type="predicted"/>
<sequence>MRRRQGPSSSSRPVAARRLLFIRSSGVPSSSSGAGDLGASADRRPASRLRLPRVALTMAGATQFGCIPASAEDPGGRIGGGGAFHYRVPARSAQRFGARFSSSGGDEDEGARSPAASNEPAGGRTNPGWTTMMVNLCLFFFKITARRD</sequence>
<evidence type="ECO:0000313" key="2">
    <source>
        <dbReference type="EMBL" id="JAD80925.1"/>
    </source>
</evidence>
<dbReference type="EMBL" id="GBRH01216970">
    <property type="protein sequence ID" value="JAD80925.1"/>
    <property type="molecule type" value="Transcribed_RNA"/>
</dbReference>
<organism evidence="2">
    <name type="scientific">Arundo donax</name>
    <name type="common">Giant reed</name>
    <name type="synonym">Donax arundinaceus</name>
    <dbReference type="NCBI Taxonomy" id="35708"/>
    <lineage>
        <taxon>Eukaryota</taxon>
        <taxon>Viridiplantae</taxon>
        <taxon>Streptophyta</taxon>
        <taxon>Embryophyta</taxon>
        <taxon>Tracheophyta</taxon>
        <taxon>Spermatophyta</taxon>
        <taxon>Magnoliopsida</taxon>
        <taxon>Liliopsida</taxon>
        <taxon>Poales</taxon>
        <taxon>Poaceae</taxon>
        <taxon>PACMAD clade</taxon>
        <taxon>Arundinoideae</taxon>
        <taxon>Arundineae</taxon>
        <taxon>Arundo</taxon>
    </lineage>
</organism>
<reference evidence="2" key="2">
    <citation type="journal article" date="2015" name="Data Brief">
        <title>Shoot transcriptome of the giant reed, Arundo donax.</title>
        <authorList>
            <person name="Barrero R.A."/>
            <person name="Guerrero F.D."/>
            <person name="Moolhuijzen P."/>
            <person name="Goolsby J.A."/>
            <person name="Tidwell J."/>
            <person name="Bellgard S.E."/>
            <person name="Bellgard M.I."/>
        </authorList>
    </citation>
    <scope>NUCLEOTIDE SEQUENCE</scope>
    <source>
        <tissue evidence="2">Shoot tissue taken approximately 20 cm above the soil surface</tissue>
    </source>
</reference>